<proteinExistence type="predicted"/>
<keyword evidence="1" id="KW-1133">Transmembrane helix</keyword>
<accession>A2BU12</accession>
<dbReference type="EMBL" id="CP000552">
    <property type="protein sequence ID" value="ABM71273.1"/>
    <property type="molecule type" value="Genomic_DNA"/>
</dbReference>
<dbReference type="STRING" id="167542.P9515_00641"/>
<feature type="transmembrane region" description="Helical" evidence="1">
    <location>
        <begin position="19"/>
        <end position="40"/>
    </location>
</feature>
<keyword evidence="1" id="KW-0472">Membrane</keyword>
<dbReference type="HOGENOM" id="CLU_3203882_0_0_3"/>
<keyword evidence="1" id="KW-0812">Transmembrane</keyword>
<organism evidence="2 3">
    <name type="scientific">Prochlorococcus marinus (strain MIT 9515)</name>
    <dbReference type="NCBI Taxonomy" id="167542"/>
    <lineage>
        <taxon>Bacteria</taxon>
        <taxon>Bacillati</taxon>
        <taxon>Cyanobacteriota</taxon>
        <taxon>Cyanophyceae</taxon>
        <taxon>Synechococcales</taxon>
        <taxon>Prochlorococcaceae</taxon>
        <taxon>Prochlorococcus</taxon>
    </lineage>
</organism>
<dbReference type="KEGG" id="pmc:P9515_00641"/>
<evidence type="ECO:0000256" key="1">
    <source>
        <dbReference type="SAM" id="Phobius"/>
    </source>
</evidence>
<evidence type="ECO:0000313" key="2">
    <source>
        <dbReference type="EMBL" id="ABM71273.1"/>
    </source>
</evidence>
<dbReference type="Proteomes" id="UP000001589">
    <property type="component" value="Chromosome"/>
</dbReference>
<name>A2BU12_PROM5</name>
<dbReference type="AlphaFoldDB" id="A2BU12"/>
<protein>
    <submittedName>
        <fullName evidence="2">Uncharacterized protein</fullName>
    </submittedName>
</protein>
<sequence>MDITHTAIIFASRTIPTDFGLVAAAIAGAGSLLFIALRFVPDAGN</sequence>
<evidence type="ECO:0000313" key="3">
    <source>
        <dbReference type="Proteomes" id="UP000001589"/>
    </source>
</evidence>
<reference evidence="2 3" key="1">
    <citation type="journal article" date="2007" name="PLoS Genet.">
        <title>Patterns and implications of gene gain and loss in the evolution of Prochlorococcus.</title>
        <authorList>
            <person name="Kettler G.C."/>
            <person name="Martiny A.C."/>
            <person name="Huang K."/>
            <person name="Zucker J."/>
            <person name="Coleman M.L."/>
            <person name="Rodrigue S."/>
            <person name="Chen F."/>
            <person name="Lapidus A."/>
            <person name="Ferriera S."/>
            <person name="Johnson J."/>
            <person name="Steglich C."/>
            <person name="Church G.M."/>
            <person name="Richardson P."/>
            <person name="Chisholm S.W."/>
        </authorList>
    </citation>
    <scope>NUCLEOTIDE SEQUENCE [LARGE SCALE GENOMIC DNA]</scope>
    <source>
        <strain evidence="2 3">MIT 9515</strain>
    </source>
</reference>
<gene>
    <name evidence="2" type="ordered locus">P9515_00641</name>
</gene>
<dbReference type="OrthoDB" id="541944at2"/>